<gene>
    <name evidence="2" type="ORF">AVEN_101003_1</name>
    <name evidence="3" type="ORF">AVEN_168965_1</name>
</gene>
<sequence length="184" mass="21529">MCTHFPNPYSNNPFMSDAVSYPRNRFKDEYYPRSNKDEPLFVKENGEPKYAQDREGNEFYPTFDGEDVVLKTSKGFRYTKDASKTEKYPEDSYGNQKPFFDENCHVVYAKRKDGTEIYPKDNNLIEQKYDRYAKNAYGNIVYPLDAKGQPQYERDPTTHSEVYAFHPTTGNLVIGKNRDGDQVY</sequence>
<keyword evidence="4" id="KW-1185">Reference proteome</keyword>
<dbReference type="EMBL" id="BGPR01251325">
    <property type="protein sequence ID" value="GBM43022.1"/>
    <property type="molecule type" value="Genomic_DNA"/>
</dbReference>
<protein>
    <submittedName>
        <fullName evidence="2">Uncharacterized protein</fullName>
    </submittedName>
</protein>
<evidence type="ECO:0000313" key="2">
    <source>
        <dbReference type="EMBL" id="GBM43022.1"/>
    </source>
</evidence>
<feature type="region of interest" description="Disordered" evidence="1">
    <location>
        <begin position="37"/>
        <end position="58"/>
    </location>
</feature>
<dbReference type="AlphaFoldDB" id="A0A4Y2FNH8"/>
<evidence type="ECO:0000313" key="4">
    <source>
        <dbReference type="Proteomes" id="UP000499080"/>
    </source>
</evidence>
<comment type="caution">
    <text evidence="2">The sequence shown here is derived from an EMBL/GenBank/DDBJ whole genome shotgun (WGS) entry which is preliminary data.</text>
</comment>
<dbReference type="Proteomes" id="UP000499080">
    <property type="component" value="Unassembled WGS sequence"/>
</dbReference>
<dbReference type="EMBL" id="BGPR01251492">
    <property type="protein sequence ID" value="GBM43511.1"/>
    <property type="molecule type" value="Genomic_DNA"/>
</dbReference>
<reference evidence="2 4" key="1">
    <citation type="journal article" date="2019" name="Sci. Rep.">
        <title>Orb-weaving spider Araneus ventricosus genome elucidates the spidroin gene catalogue.</title>
        <authorList>
            <person name="Kono N."/>
            <person name="Nakamura H."/>
            <person name="Ohtoshi R."/>
            <person name="Moran D.A.P."/>
            <person name="Shinohara A."/>
            <person name="Yoshida Y."/>
            <person name="Fujiwara M."/>
            <person name="Mori M."/>
            <person name="Tomita M."/>
            <person name="Arakawa K."/>
        </authorList>
    </citation>
    <scope>NUCLEOTIDE SEQUENCE [LARGE SCALE GENOMIC DNA]</scope>
</reference>
<feature type="non-terminal residue" evidence="2">
    <location>
        <position position="184"/>
    </location>
</feature>
<feature type="compositionally biased region" description="Basic and acidic residues" evidence="1">
    <location>
        <begin position="37"/>
        <end position="57"/>
    </location>
</feature>
<evidence type="ECO:0000313" key="3">
    <source>
        <dbReference type="EMBL" id="GBM43511.1"/>
    </source>
</evidence>
<name>A0A4Y2FNH8_ARAVE</name>
<accession>A0A4Y2FNH8</accession>
<proteinExistence type="predicted"/>
<organism evidence="2 4">
    <name type="scientific">Araneus ventricosus</name>
    <name type="common">Orbweaver spider</name>
    <name type="synonym">Epeira ventricosa</name>
    <dbReference type="NCBI Taxonomy" id="182803"/>
    <lineage>
        <taxon>Eukaryota</taxon>
        <taxon>Metazoa</taxon>
        <taxon>Ecdysozoa</taxon>
        <taxon>Arthropoda</taxon>
        <taxon>Chelicerata</taxon>
        <taxon>Arachnida</taxon>
        <taxon>Araneae</taxon>
        <taxon>Araneomorphae</taxon>
        <taxon>Entelegynae</taxon>
        <taxon>Araneoidea</taxon>
        <taxon>Araneidae</taxon>
        <taxon>Araneus</taxon>
    </lineage>
</organism>
<evidence type="ECO:0000256" key="1">
    <source>
        <dbReference type="SAM" id="MobiDB-lite"/>
    </source>
</evidence>